<dbReference type="HAMAP" id="MF_00281">
    <property type="entry name" value="Phe_tRNA_synth_alpha1"/>
    <property type="match status" value="1"/>
</dbReference>
<dbReference type="InterPro" id="IPR022911">
    <property type="entry name" value="Phe_tRNA_ligase_alpha1_bac"/>
</dbReference>
<dbReference type="GO" id="GO:0005524">
    <property type="term" value="F:ATP binding"/>
    <property type="evidence" value="ECO:0007669"/>
    <property type="project" value="UniProtKB-UniRule"/>
</dbReference>
<dbReference type="GO" id="GO:0006432">
    <property type="term" value="P:phenylalanyl-tRNA aminoacylation"/>
    <property type="evidence" value="ECO:0007669"/>
    <property type="project" value="UniProtKB-UniRule"/>
</dbReference>
<evidence type="ECO:0000256" key="1">
    <source>
        <dbReference type="ARBA" id="ARBA00004496"/>
    </source>
</evidence>
<protein>
    <recommendedName>
        <fullName evidence="13">Phenylalanine--tRNA ligase alpha subunit</fullName>
        <ecNumber evidence="13">6.1.1.20</ecNumber>
    </recommendedName>
    <alternativeName>
        <fullName evidence="13">Phenylalanyl-tRNA synthetase alpha subunit</fullName>
        <shortName evidence="13">PheRS</shortName>
    </alternativeName>
</protein>
<keyword evidence="8 13" id="KW-0067">ATP-binding</keyword>
<dbReference type="GO" id="GO:0000049">
    <property type="term" value="F:tRNA binding"/>
    <property type="evidence" value="ECO:0007669"/>
    <property type="project" value="InterPro"/>
</dbReference>
<dbReference type="CDD" id="cd00496">
    <property type="entry name" value="PheRS_alpha_core"/>
    <property type="match status" value="1"/>
</dbReference>
<keyword evidence="16" id="KW-1185">Reference proteome</keyword>
<dbReference type="PATRIC" id="fig|1391654.3.peg.1043"/>
<comment type="catalytic activity">
    <reaction evidence="12 13">
        <text>tRNA(Phe) + L-phenylalanine + ATP = L-phenylalanyl-tRNA(Phe) + AMP + diphosphate + H(+)</text>
        <dbReference type="Rhea" id="RHEA:19413"/>
        <dbReference type="Rhea" id="RHEA-COMP:9668"/>
        <dbReference type="Rhea" id="RHEA-COMP:9699"/>
        <dbReference type="ChEBI" id="CHEBI:15378"/>
        <dbReference type="ChEBI" id="CHEBI:30616"/>
        <dbReference type="ChEBI" id="CHEBI:33019"/>
        <dbReference type="ChEBI" id="CHEBI:58095"/>
        <dbReference type="ChEBI" id="CHEBI:78442"/>
        <dbReference type="ChEBI" id="CHEBI:78531"/>
        <dbReference type="ChEBI" id="CHEBI:456215"/>
        <dbReference type="EC" id="6.1.1.20"/>
    </reaction>
</comment>
<dbReference type="GO" id="GO:0005737">
    <property type="term" value="C:cytoplasm"/>
    <property type="evidence" value="ECO:0007669"/>
    <property type="project" value="UniProtKB-SubCell"/>
</dbReference>
<dbReference type="KEGG" id="llu:AKJ09_01024"/>
<dbReference type="SUPFAM" id="SSF46589">
    <property type="entry name" value="tRNA-binding arm"/>
    <property type="match status" value="1"/>
</dbReference>
<proteinExistence type="inferred from homology"/>
<feature type="binding site" evidence="13">
    <location>
        <position position="263"/>
    </location>
    <ligand>
        <name>Mg(2+)</name>
        <dbReference type="ChEBI" id="CHEBI:18420"/>
        <note>shared with beta subunit</note>
    </ligand>
</feature>
<dbReference type="Pfam" id="PF02912">
    <property type="entry name" value="Phe_tRNA-synt_N"/>
    <property type="match status" value="1"/>
</dbReference>
<sequence length="353" mass="39222">MAESDPTATIDRALADLRNGFLPRFQAASTEQALRDENAKILGKKGELTAILKQLGQAPPEGRKAIGEKVNALKQEVEAGFDKCLNDLRRKQREAELSAPPFDLTLPARMPVTAGHKHPIAMVREDVVAVFRQLGFAVFDGPEIEHEENNFTMLGFPPDHPATDMQDSFWTKSNKLLRTHTSNVQIRAMTSLKPPMAFIAPGTVFRRDDDATHSPMFHQIEAFLIDRNVTLAHLKGVLAEFANRLYGPGTPVRLRPSYFPFVEPGAEVDIGCVFCKQPDGTRAGCSLCKHTGWIEVLGCGMIHPVVLENCGIDPDEWSGFALGMGLERIAMLRYDIPNIKLMFDNDPRFLAQF</sequence>
<accession>A0A0K1PLF5</accession>
<evidence type="ECO:0000256" key="5">
    <source>
        <dbReference type="ARBA" id="ARBA00022598"/>
    </source>
</evidence>
<comment type="similarity">
    <text evidence="2 13">Belongs to the class-II aminoacyl-tRNA synthetase family. Phe-tRNA synthetase alpha subunit type 1 subfamily.</text>
</comment>
<dbReference type="EC" id="6.1.1.20" evidence="13"/>
<evidence type="ECO:0000256" key="11">
    <source>
        <dbReference type="ARBA" id="ARBA00023146"/>
    </source>
</evidence>
<dbReference type="Pfam" id="PF01409">
    <property type="entry name" value="tRNA-synt_2d"/>
    <property type="match status" value="1"/>
</dbReference>
<evidence type="ECO:0000256" key="6">
    <source>
        <dbReference type="ARBA" id="ARBA00022723"/>
    </source>
</evidence>
<dbReference type="PANTHER" id="PTHR11538:SF41">
    <property type="entry name" value="PHENYLALANINE--TRNA LIGASE, MITOCHONDRIAL"/>
    <property type="match status" value="1"/>
</dbReference>
<reference evidence="15 16" key="1">
    <citation type="submission" date="2015-08" db="EMBL/GenBank/DDBJ databases">
        <authorList>
            <person name="Babu N.S."/>
            <person name="Beckwith C.J."/>
            <person name="Beseler K.G."/>
            <person name="Brison A."/>
            <person name="Carone J.V."/>
            <person name="Caskin T.P."/>
            <person name="Diamond M."/>
            <person name="Durham M.E."/>
            <person name="Foxe J.M."/>
            <person name="Go M."/>
            <person name="Henderson B.A."/>
            <person name="Jones I.B."/>
            <person name="McGettigan J.A."/>
            <person name="Micheletti S.J."/>
            <person name="Nasrallah M.E."/>
            <person name="Ortiz D."/>
            <person name="Piller C.R."/>
            <person name="Privatt S.R."/>
            <person name="Schneider S.L."/>
            <person name="Sharp S."/>
            <person name="Smith T.C."/>
            <person name="Stanton J.D."/>
            <person name="Ullery H.E."/>
            <person name="Wilson R.J."/>
            <person name="Serrano M.G."/>
            <person name="Buck G."/>
            <person name="Lee V."/>
            <person name="Wang Y."/>
            <person name="Carvalho R."/>
            <person name="Voegtly L."/>
            <person name="Shi R."/>
            <person name="Duckworth R."/>
            <person name="Johnson A."/>
            <person name="Loviza R."/>
            <person name="Walstead R."/>
            <person name="Shah Z."/>
            <person name="Kiflezghi M."/>
            <person name="Wade K."/>
            <person name="Ball S.L."/>
            <person name="Bradley K.W."/>
            <person name="Asai D.J."/>
            <person name="Bowman C.A."/>
            <person name="Russell D.A."/>
            <person name="Pope W.H."/>
            <person name="Jacobs-Sera D."/>
            <person name="Hendrix R.W."/>
            <person name="Hatfull G.F."/>
        </authorList>
    </citation>
    <scope>NUCLEOTIDE SEQUENCE [LARGE SCALE GENOMIC DNA]</scope>
    <source>
        <strain evidence="15 16">DSM 27648</strain>
    </source>
</reference>
<dbReference type="OrthoDB" id="9800719at2"/>
<dbReference type="InterPro" id="IPR006195">
    <property type="entry name" value="aa-tRNA-synth_II"/>
</dbReference>
<keyword evidence="6 13" id="KW-0479">Metal-binding</keyword>
<dbReference type="GO" id="GO:0004826">
    <property type="term" value="F:phenylalanine-tRNA ligase activity"/>
    <property type="evidence" value="ECO:0007669"/>
    <property type="project" value="UniProtKB-UniRule"/>
</dbReference>
<evidence type="ECO:0000313" key="15">
    <source>
        <dbReference type="EMBL" id="AKU94360.1"/>
    </source>
</evidence>
<evidence type="ECO:0000256" key="9">
    <source>
        <dbReference type="ARBA" id="ARBA00022842"/>
    </source>
</evidence>
<dbReference type="STRING" id="1391654.AKJ09_01024"/>
<dbReference type="NCBIfam" id="TIGR00468">
    <property type="entry name" value="pheS"/>
    <property type="match status" value="1"/>
</dbReference>
<comment type="cofactor">
    <cofactor evidence="13">
        <name>Mg(2+)</name>
        <dbReference type="ChEBI" id="CHEBI:18420"/>
    </cofactor>
    <text evidence="13">Binds 2 magnesium ions per tetramer.</text>
</comment>
<keyword evidence="4 13" id="KW-0963">Cytoplasm</keyword>
<keyword evidence="5 13" id="KW-0436">Ligase</keyword>
<evidence type="ECO:0000313" key="16">
    <source>
        <dbReference type="Proteomes" id="UP000064967"/>
    </source>
</evidence>
<keyword evidence="10 13" id="KW-0648">Protein biosynthesis</keyword>
<evidence type="ECO:0000256" key="13">
    <source>
        <dbReference type="HAMAP-Rule" id="MF_00281"/>
    </source>
</evidence>
<evidence type="ECO:0000256" key="7">
    <source>
        <dbReference type="ARBA" id="ARBA00022741"/>
    </source>
</evidence>
<evidence type="ECO:0000256" key="2">
    <source>
        <dbReference type="ARBA" id="ARBA00010207"/>
    </source>
</evidence>
<dbReference type="InterPro" id="IPR002319">
    <property type="entry name" value="Phenylalanyl-tRNA_Synthase"/>
</dbReference>
<dbReference type="EMBL" id="CP012333">
    <property type="protein sequence ID" value="AKU94360.1"/>
    <property type="molecule type" value="Genomic_DNA"/>
</dbReference>
<dbReference type="SUPFAM" id="SSF55681">
    <property type="entry name" value="Class II aaRS and biotin synthetases"/>
    <property type="match status" value="1"/>
</dbReference>
<comment type="subunit">
    <text evidence="3 13">Tetramer of two alpha and two beta subunits.</text>
</comment>
<evidence type="ECO:0000256" key="12">
    <source>
        <dbReference type="ARBA" id="ARBA00049255"/>
    </source>
</evidence>
<evidence type="ECO:0000256" key="8">
    <source>
        <dbReference type="ARBA" id="ARBA00022840"/>
    </source>
</evidence>
<organism evidence="15 16">
    <name type="scientific">Labilithrix luteola</name>
    <dbReference type="NCBI Taxonomy" id="1391654"/>
    <lineage>
        <taxon>Bacteria</taxon>
        <taxon>Pseudomonadati</taxon>
        <taxon>Myxococcota</taxon>
        <taxon>Polyangia</taxon>
        <taxon>Polyangiales</taxon>
        <taxon>Labilitrichaceae</taxon>
        <taxon>Labilithrix</taxon>
    </lineage>
</organism>
<dbReference type="PANTHER" id="PTHR11538">
    <property type="entry name" value="PHENYLALANYL-TRNA SYNTHETASE"/>
    <property type="match status" value="1"/>
</dbReference>
<evidence type="ECO:0000259" key="14">
    <source>
        <dbReference type="PROSITE" id="PS50862"/>
    </source>
</evidence>
<dbReference type="AlphaFoldDB" id="A0A0K1PLF5"/>
<gene>
    <name evidence="13" type="primary">pheS</name>
    <name evidence="15" type="ORF">AKJ09_01024</name>
</gene>
<evidence type="ECO:0000256" key="3">
    <source>
        <dbReference type="ARBA" id="ARBA00011209"/>
    </source>
</evidence>
<dbReference type="InterPro" id="IPR004529">
    <property type="entry name" value="Phe-tRNA-synth_IIc_asu"/>
</dbReference>
<dbReference type="PROSITE" id="PS50862">
    <property type="entry name" value="AA_TRNA_LIGASE_II"/>
    <property type="match status" value="1"/>
</dbReference>
<dbReference type="GO" id="GO:0000287">
    <property type="term" value="F:magnesium ion binding"/>
    <property type="evidence" value="ECO:0007669"/>
    <property type="project" value="UniProtKB-UniRule"/>
</dbReference>
<comment type="subcellular location">
    <subcellularLocation>
        <location evidence="1 13">Cytoplasm</location>
    </subcellularLocation>
</comment>
<name>A0A0K1PLF5_9BACT</name>
<dbReference type="InterPro" id="IPR004188">
    <property type="entry name" value="Phe-tRNA_ligase_II_N"/>
</dbReference>
<evidence type="ECO:0000256" key="10">
    <source>
        <dbReference type="ARBA" id="ARBA00022917"/>
    </source>
</evidence>
<keyword evidence="7 13" id="KW-0547">Nucleotide-binding</keyword>
<feature type="domain" description="Aminoacyl-transfer RNA synthetases class-II family profile" evidence="14">
    <location>
        <begin position="130"/>
        <end position="347"/>
    </location>
</feature>
<evidence type="ECO:0000256" key="4">
    <source>
        <dbReference type="ARBA" id="ARBA00022490"/>
    </source>
</evidence>
<dbReference type="Gene3D" id="3.30.930.10">
    <property type="entry name" value="Bira Bifunctional Protein, Domain 2"/>
    <property type="match status" value="1"/>
</dbReference>
<keyword evidence="9 13" id="KW-0460">Magnesium</keyword>
<dbReference type="Proteomes" id="UP000064967">
    <property type="component" value="Chromosome"/>
</dbReference>
<dbReference type="InterPro" id="IPR045864">
    <property type="entry name" value="aa-tRNA-synth_II/BPL/LPL"/>
</dbReference>
<dbReference type="InterPro" id="IPR010978">
    <property type="entry name" value="tRNA-bd_arm"/>
</dbReference>
<keyword evidence="11 13" id="KW-0030">Aminoacyl-tRNA synthetase</keyword>